<dbReference type="InterPro" id="IPR044613">
    <property type="entry name" value="Nep1/2-like"/>
</dbReference>
<dbReference type="InterPro" id="IPR038765">
    <property type="entry name" value="Papain-like_cys_pep_sf"/>
</dbReference>
<dbReference type="GO" id="GO:0019784">
    <property type="term" value="F:deNEDDylase activity"/>
    <property type="evidence" value="ECO:0007669"/>
    <property type="project" value="InterPro"/>
</dbReference>
<comment type="similarity">
    <text evidence="1">Belongs to the peptidase C48 family.</text>
</comment>
<keyword evidence="4" id="KW-0788">Thiol protease</keyword>
<dbReference type="Pfam" id="PF02902">
    <property type="entry name" value="Peptidase_C48"/>
    <property type="match status" value="1"/>
</dbReference>
<keyword evidence="7" id="KW-1185">Reference proteome</keyword>
<feature type="domain" description="Ubiquitin-like protease family profile" evidence="5">
    <location>
        <begin position="13"/>
        <end position="174"/>
    </location>
</feature>
<evidence type="ECO:0000256" key="4">
    <source>
        <dbReference type="ARBA" id="ARBA00022807"/>
    </source>
</evidence>
<dbReference type="InterPro" id="IPR003653">
    <property type="entry name" value="Peptidase_C48_C"/>
</dbReference>
<comment type="caution">
    <text evidence="6">The sequence shown here is derived from an EMBL/GenBank/DDBJ whole genome shotgun (WGS) entry which is preliminary data.</text>
</comment>
<dbReference type="EMBL" id="CAKOGL010000012">
    <property type="protein sequence ID" value="CAH2092922.1"/>
    <property type="molecule type" value="Genomic_DNA"/>
</dbReference>
<name>A0AAU9U2G3_EUPED</name>
<evidence type="ECO:0000256" key="3">
    <source>
        <dbReference type="ARBA" id="ARBA00022801"/>
    </source>
</evidence>
<evidence type="ECO:0000313" key="6">
    <source>
        <dbReference type="EMBL" id="CAH2092922.1"/>
    </source>
</evidence>
<dbReference type="Gene3D" id="3.40.395.10">
    <property type="entry name" value="Adenoviral Proteinase, Chain A"/>
    <property type="match status" value="1"/>
</dbReference>
<dbReference type="Proteomes" id="UP001153954">
    <property type="component" value="Unassembled WGS sequence"/>
</dbReference>
<dbReference type="PROSITE" id="PS50600">
    <property type="entry name" value="ULP_PROTEASE"/>
    <property type="match status" value="1"/>
</dbReference>
<gene>
    <name evidence="6" type="ORF">EEDITHA_LOCUS8639</name>
</gene>
<dbReference type="PANTHER" id="PTHR46468:SF1">
    <property type="entry name" value="SENTRIN-SPECIFIC PROTEASE 8"/>
    <property type="match status" value="1"/>
</dbReference>
<keyword evidence="3" id="KW-0378">Hydrolase</keyword>
<dbReference type="AlphaFoldDB" id="A0AAU9U2G3"/>
<evidence type="ECO:0000313" key="7">
    <source>
        <dbReference type="Proteomes" id="UP001153954"/>
    </source>
</evidence>
<proteinExistence type="inferred from homology"/>
<evidence type="ECO:0000256" key="1">
    <source>
        <dbReference type="ARBA" id="ARBA00005234"/>
    </source>
</evidence>
<dbReference type="GO" id="GO:0000338">
    <property type="term" value="P:protein deneddylation"/>
    <property type="evidence" value="ECO:0007669"/>
    <property type="project" value="TreeGrafter"/>
</dbReference>
<evidence type="ECO:0000256" key="2">
    <source>
        <dbReference type="ARBA" id="ARBA00022670"/>
    </source>
</evidence>
<dbReference type="GO" id="GO:0006508">
    <property type="term" value="P:proteolysis"/>
    <property type="evidence" value="ECO:0007669"/>
    <property type="project" value="UniProtKB-KW"/>
</dbReference>
<dbReference type="SUPFAM" id="SSF54001">
    <property type="entry name" value="Cysteine proteinases"/>
    <property type="match status" value="1"/>
</dbReference>
<sequence length="213" mass="24190">MAKSPVVLSFHEILLHESDVELLGGPYWLNDTVISFYFEYLEKVLFRSAKDILFVSPEVTQCIKMVEPDEISIFLEPLDINNKMLVFFALNDNDSPDKAGGSHWSLLVFSRKENCFYHLDSSSGSNHNVAWDFASHIMSYLSKGGTINFVDKECLQQNNGYDCGVHLICNTERLARHGQKHGEINSCDMSFKINPNIKRKEILAIIHELSKSG</sequence>
<dbReference type="PANTHER" id="PTHR46468">
    <property type="entry name" value="SENTRIN-SPECIFIC PROTEASE 8"/>
    <property type="match status" value="1"/>
</dbReference>
<reference evidence="6" key="1">
    <citation type="submission" date="2022-03" db="EMBL/GenBank/DDBJ databases">
        <authorList>
            <person name="Tunstrom K."/>
        </authorList>
    </citation>
    <scope>NUCLEOTIDE SEQUENCE</scope>
</reference>
<evidence type="ECO:0000259" key="5">
    <source>
        <dbReference type="PROSITE" id="PS50600"/>
    </source>
</evidence>
<dbReference type="GO" id="GO:0008234">
    <property type="term" value="F:cysteine-type peptidase activity"/>
    <property type="evidence" value="ECO:0007669"/>
    <property type="project" value="UniProtKB-KW"/>
</dbReference>
<accession>A0AAU9U2G3</accession>
<keyword evidence="2" id="KW-0645">Protease</keyword>
<organism evidence="6 7">
    <name type="scientific">Euphydryas editha</name>
    <name type="common">Edith's checkerspot</name>
    <dbReference type="NCBI Taxonomy" id="104508"/>
    <lineage>
        <taxon>Eukaryota</taxon>
        <taxon>Metazoa</taxon>
        <taxon>Ecdysozoa</taxon>
        <taxon>Arthropoda</taxon>
        <taxon>Hexapoda</taxon>
        <taxon>Insecta</taxon>
        <taxon>Pterygota</taxon>
        <taxon>Neoptera</taxon>
        <taxon>Endopterygota</taxon>
        <taxon>Lepidoptera</taxon>
        <taxon>Glossata</taxon>
        <taxon>Ditrysia</taxon>
        <taxon>Papilionoidea</taxon>
        <taxon>Nymphalidae</taxon>
        <taxon>Nymphalinae</taxon>
        <taxon>Euphydryas</taxon>
    </lineage>
</organism>
<protein>
    <recommendedName>
        <fullName evidence="5">Ubiquitin-like protease family profile domain-containing protein</fullName>
    </recommendedName>
</protein>